<dbReference type="KEGG" id="vg:40088075"/>
<dbReference type="RefSeq" id="YP_009611737.1">
    <property type="nucleotide sequence ID" value="NC_042013.1"/>
</dbReference>
<name>A0A2L0UZA3_9CAUD</name>
<dbReference type="Proteomes" id="UP000223025">
    <property type="component" value="Segment"/>
</dbReference>
<sequence length="239" mass="27590">MHDHDFKVFKGTQTLIEFIVRDTDRKPINLTGVELVITLINDENHEVIATVPLEVSDAARGIARFTVNPRLIQDIPLGTYRYTVSYFNNGMPRLLNMDQYDDVHGFFEVQLGSHPERVGTQMFTMEDFHAEFYNGMYSYFISPNFKGNMIRGSTFGLHTIAFYLENFRGSIWVEGSIQNDVPLDTDWFPIELADKIETRFDGCSGICIYNIEANLMWVRVKILQTDINPGKLKKVLFRN</sequence>
<dbReference type="GeneID" id="40088075"/>
<protein>
    <recommendedName>
        <fullName evidence="3">Wzt C-terminal domain-containing protein</fullName>
    </recommendedName>
</protein>
<reference evidence="1 2" key="1">
    <citation type="submission" date="2017-06" db="EMBL/GenBank/DDBJ databases">
        <authorList>
            <person name="Kim H.J."/>
            <person name="Triplett B.A."/>
        </authorList>
    </citation>
    <scope>NUCLEOTIDE SEQUENCE [LARGE SCALE GENOMIC DNA]</scope>
</reference>
<keyword evidence="2" id="KW-1185">Reference proteome</keyword>
<organism evidence="1 2">
    <name type="scientific">Agrobacterium phage Atu_ph07</name>
    <dbReference type="NCBI Taxonomy" id="2024264"/>
    <lineage>
        <taxon>Viruses</taxon>
        <taxon>Duplodnaviria</taxon>
        <taxon>Heunggongvirae</taxon>
        <taxon>Uroviricota</taxon>
        <taxon>Caudoviricetes</taxon>
        <taxon>Polybotosvirus</taxon>
        <taxon>Polybotosvirus Atuph07</taxon>
    </lineage>
</organism>
<proteinExistence type="predicted"/>
<dbReference type="OrthoDB" id="4927at10239"/>
<dbReference type="EMBL" id="MF403008">
    <property type="protein sequence ID" value="AUZ94882.1"/>
    <property type="molecule type" value="Genomic_DNA"/>
</dbReference>
<evidence type="ECO:0000313" key="1">
    <source>
        <dbReference type="EMBL" id="AUZ94882.1"/>
    </source>
</evidence>
<evidence type="ECO:0008006" key="3">
    <source>
        <dbReference type="Google" id="ProtNLM"/>
    </source>
</evidence>
<accession>A0A2L0UZA3</accession>
<evidence type="ECO:0000313" key="2">
    <source>
        <dbReference type="Proteomes" id="UP000223025"/>
    </source>
</evidence>